<dbReference type="Proteomes" id="UP001500851">
    <property type="component" value="Unassembled WGS sequence"/>
</dbReference>
<dbReference type="PANTHER" id="PTHR30204:SF93">
    <property type="entry name" value="HTH MERR-TYPE DOMAIN-CONTAINING PROTEIN"/>
    <property type="match status" value="1"/>
</dbReference>
<reference evidence="3 4" key="1">
    <citation type="journal article" date="2019" name="Int. J. Syst. Evol. Microbiol.">
        <title>The Global Catalogue of Microorganisms (GCM) 10K type strain sequencing project: providing services to taxonomists for standard genome sequencing and annotation.</title>
        <authorList>
            <consortium name="The Broad Institute Genomics Platform"/>
            <consortium name="The Broad Institute Genome Sequencing Center for Infectious Disease"/>
            <person name="Wu L."/>
            <person name="Ma J."/>
        </authorList>
    </citation>
    <scope>NUCLEOTIDE SEQUENCE [LARGE SCALE GENOMIC DNA]</scope>
    <source>
        <strain evidence="3 4">JCM 14736</strain>
    </source>
</reference>
<dbReference type="SUPFAM" id="SSF46955">
    <property type="entry name" value="Putative DNA-binding domain"/>
    <property type="match status" value="1"/>
</dbReference>
<feature type="domain" description="HTH merR-type" evidence="2">
    <location>
        <begin position="1"/>
        <end position="69"/>
    </location>
</feature>
<dbReference type="InterPro" id="IPR016024">
    <property type="entry name" value="ARM-type_fold"/>
</dbReference>
<dbReference type="PRINTS" id="PR00040">
    <property type="entry name" value="HTHMERR"/>
</dbReference>
<evidence type="ECO:0000259" key="2">
    <source>
        <dbReference type="PROSITE" id="PS50937"/>
    </source>
</evidence>
<dbReference type="InterPro" id="IPR011989">
    <property type="entry name" value="ARM-like"/>
</dbReference>
<protein>
    <submittedName>
        <fullName evidence="3">MerR family transcriptional regulator</fullName>
    </submittedName>
</protein>
<proteinExistence type="predicted"/>
<dbReference type="InterPro" id="IPR009061">
    <property type="entry name" value="DNA-bd_dom_put_sf"/>
</dbReference>
<accession>A0ABN2LG61</accession>
<dbReference type="SMART" id="SM00567">
    <property type="entry name" value="EZ_HEAT"/>
    <property type="match status" value="3"/>
</dbReference>
<evidence type="ECO:0000256" key="1">
    <source>
        <dbReference type="ARBA" id="ARBA00023125"/>
    </source>
</evidence>
<dbReference type="Pfam" id="PF13411">
    <property type="entry name" value="MerR_1"/>
    <property type="match status" value="1"/>
</dbReference>
<dbReference type="InterPro" id="IPR047057">
    <property type="entry name" value="MerR_fam"/>
</dbReference>
<dbReference type="Pfam" id="PF13646">
    <property type="entry name" value="HEAT_2"/>
    <property type="match status" value="1"/>
</dbReference>
<gene>
    <name evidence="3" type="ORF">GCM10009768_14980</name>
</gene>
<dbReference type="PANTHER" id="PTHR30204">
    <property type="entry name" value="REDOX-CYCLING DRUG-SENSING TRANSCRIPTIONAL ACTIVATOR SOXR"/>
    <property type="match status" value="1"/>
</dbReference>
<dbReference type="SMART" id="SM00422">
    <property type="entry name" value="HTH_MERR"/>
    <property type="match status" value="1"/>
</dbReference>
<organism evidence="3 4">
    <name type="scientific">Leucobacter iarius</name>
    <dbReference type="NCBI Taxonomy" id="333963"/>
    <lineage>
        <taxon>Bacteria</taxon>
        <taxon>Bacillati</taxon>
        <taxon>Actinomycetota</taxon>
        <taxon>Actinomycetes</taxon>
        <taxon>Micrococcales</taxon>
        <taxon>Microbacteriaceae</taxon>
        <taxon>Leucobacter</taxon>
    </lineage>
</organism>
<dbReference type="PROSITE" id="PS50937">
    <property type="entry name" value="HTH_MERR_2"/>
    <property type="match status" value="1"/>
</dbReference>
<dbReference type="SUPFAM" id="SSF48371">
    <property type="entry name" value="ARM repeat"/>
    <property type="match status" value="1"/>
</dbReference>
<dbReference type="InterPro" id="IPR004155">
    <property type="entry name" value="PBS_lyase_HEAT"/>
</dbReference>
<comment type="caution">
    <text evidence="3">The sequence shown here is derived from an EMBL/GenBank/DDBJ whole genome shotgun (WGS) entry which is preliminary data.</text>
</comment>
<sequence length="349" mass="36999">MRISEVASRSGVSARMLRYYDRLGVVRPSGRTTSGYREYAEQDVWRLLRVEGLRSLGLSLQEVQRVIDASPDAHELMPPALLGELVARTREQMQQHRELLDRLEQLAASGPGDWAEALDTVQLLKRLGSGRPEARYRAALDAASGSAPPAAPIAEALLGEDETNAAGALRWALARADAGSDADGPAGAVAALDPVFTHPDPAVRERAVRALASLDPARSEALLLRALEDPVRSVRGLAALALGRHGGAAGIRAVPVLIALVVDGSRDVDAAEALGTVAASADPRVAERIVRAFAARVDAFDSAPEERARIAQALAELPLAVTEPLLERLAADPDRSTARIAAYVRGIAE</sequence>
<dbReference type="InterPro" id="IPR000551">
    <property type="entry name" value="MerR-type_HTH_dom"/>
</dbReference>
<keyword evidence="1" id="KW-0238">DNA-binding</keyword>
<name>A0ABN2LG61_9MICO</name>
<dbReference type="Gene3D" id="1.10.1660.10">
    <property type="match status" value="1"/>
</dbReference>
<keyword evidence="4" id="KW-1185">Reference proteome</keyword>
<evidence type="ECO:0000313" key="3">
    <source>
        <dbReference type="EMBL" id="GAA1787019.1"/>
    </source>
</evidence>
<dbReference type="Gene3D" id="1.25.10.10">
    <property type="entry name" value="Leucine-rich Repeat Variant"/>
    <property type="match status" value="1"/>
</dbReference>
<dbReference type="EMBL" id="BAAAOB010000001">
    <property type="protein sequence ID" value="GAA1787019.1"/>
    <property type="molecule type" value="Genomic_DNA"/>
</dbReference>
<dbReference type="PROSITE" id="PS00552">
    <property type="entry name" value="HTH_MERR_1"/>
    <property type="match status" value="1"/>
</dbReference>
<evidence type="ECO:0000313" key="4">
    <source>
        <dbReference type="Proteomes" id="UP001500851"/>
    </source>
</evidence>